<evidence type="ECO:0000313" key="1">
    <source>
        <dbReference type="EMBL" id="MCE8540292.1"/>
    </source>
</evidence>
<dbReference type="RefSeq" id="WP_234184538.1">
    <property type="nucleotide sequence ID" value="NZ_JAGQAF010000035.1"/>
</dbReference>
<gene>
    <name evidence="1" type="ORF">KBY27_22745</name>
</gene>
<protein>
    <recommendedName>
        <fullName evidence="3">NIPSNAP domain-containing protein</fullName>
    </recommendedName>
</protein>
<evidence type="ECO:0000313" key="2">
    <source>
        <dbReference type="Proteomes" id="UP000813672"/>
    </source>
</evidence>
<organism evidence="1 2">
    <name type="scientific">Ruegeria pomeroyi</name>
    <dbReference type="NCBI Taxonomy" id="89184"/>
    <lineage>
        <taxon>Bacteria</taxon>
        <taxon>Pseudomonadati</taxon>
        <taxon>Pseudomonadota</taxon>
        <taxon>Alphaproteobacteria</taxon>
        <taxon>Rhodobacterales</taxon>
        <taxon>Roseobacteraceae</taxon>
        <taxon>Ruegeria</taxon>
    </lineage>
</organism>
<name>A0A9Q3WT09_9RHOB</name>
<reference evidence="1" key="1">
    <citation type="journal article" date="2021" name="Environ. Microbiol.">
        <title>Cryptic niche differentiation of novel sediment ecotypes of Rugeria pomeroyi correlates with nitrate respiration.</title>
        <authorList>
            <person name="Lin X."/>
            <person name="McNichol J."/>
            <person name="Chu X."/>
            <person name="Qian Y."/>
            <person name="Luo H."/>
        </authorList>
    </citation>
    <scope>NUCLEOTIDE SEQUENCE</scope>
    <source>
        <strain evidence="1">SZCCDBB064</strain>
    </source>
</reference>
<dbReference type="EMBL" id="JAGQAF010000035">
    <property type="protein sequence ID" value="MCE8540292.1"/>
    <property type="molecule type" value="Genomic_DNA"/>
</dbReference>
<dbReference type="AlphaFoldDB" id="A0A9Q3WT09"/>
<dbReference type="Proteomes" id="UP000813672">
    <property type="component" value="Unassembled WGS sequence"/>
</dbReference>
<evidence type="ECO:0008006" key="3">
    <source>
        <dbReference type="Google" id="ProtNLM"/>
    </source>
</evidence>
<accession>A0A9Q3WT09</accession>
<comment type="caution">
    <text evidence="1">The sequence shown here is derived from an EMBL/GenBank/DDBJ whole genome shotgun (WGS) entry which is preliminary data.</text>
</comment>
<dbReference type="Gene3D" id="3.30.70.100">
    <property type="match status" value="1"/>
</dbReference>
<sequence>MIIFQRTASIAPGKAGPALAFAHEIAKTFKAMTSLDLTVMMPVGGNPNRVAWRASYKDLAQMDEMTMKMMSDKNYMSQVASAADLFIPGSVNDEIWRTV</sequence>
<proteinExistence type="predicted"/>